<name>A0A1G6HV07_9BACI</name>
<organism evidence="5 6">
    <name type="scientific">Pelagirhabdus alkalitolerans</name>
    <dbReference type="NCBI Taxonomy" id="1612202"/>
    <lineage>
        <taxon>Bacteria</taxon>
        <taxon>Bacillati</taxon>
        <taxon>Bacillota</taxon>
        <taxon>Bacilli</taxon>
        <taxon>Bacillales</taxon>
        <taxon>Bacillaceae</taxon>
        <taxon>Pelagirhabdus</taxon>
    </lineage>
</organism>
<comment type="catalytic activity">
    <reaction evidence="4">
        <text>5-hydroxyuridine(34) in tRNA + S-adenosyl-L-methionine = 5-methoxyuridine(34) in tRNA + S-adenosyl-L-homocysteine + H(+)</text>
        <dbReference type="Rhea" id="RHEA:60524"/>
        <dbReference type="Rhea" id="RHEA-COMP:13381"/>
        <dbReference type="Rhea" id="RHEA-COMP:15591"/>
        <dbReference type="ChEBI" id="CHEBI:15378"/>
        <dbReference type="ChEBI" id="CHEBI:57856"/>
        <dbReference type="ChEBI" id="CHEBI:59789"/>
        <dbReference type="ChEBI" id="CHEBI:136877"/>
        <dbReference type="ChEBI" id="CHEBI:143860"/>
    </reaction>
</comment>
<dbReference type="PANTHER" id="PTHR10509:SF14">
    <property type="entry name" value="CAFFEOYL-COA O-METHYLTRANSFERASE 3-RELATED"/>
    <property type="match status" value="1"/>
</dbReference>
<keyword evidence="6" id="KW-1185">Reference proteome</keyword>
<sequence>MSESYWDQFIEESIPEIKEMESEAMRDHVPIMEEDGIAFLKQMIRIKQPKTILEIGAAIGYSAIQMHFAAPDSQIVTIERDQDRFERARYYISKFDLQDKIDLQLGDALADNMNYNHMGPFDVIFIDAAKGKYKQFFEKAEQLLSTNGVIITDNVLFKGYVQNPELASKRLSKVAQKIDHYNKWLMSHPDFETIIVPVGDGISLSTKR</sequence>
<keyword evidence="3 4" id="KW-0949">S-adenosyl-L-methionine</keyword>
<evidence type="ECO:0000256" key="4">
    <source>
        <dbReference type="HAMAP-Rule" id="MF_02217"/>
    </source>
</evidence>
<keyword evidence="4" id="KW-0460">Magnesium</keyword>
<dbReference type="AlphaFoldDB" id="A0A1G6HV07"/>
<protein>
    <recommendedName>
        <fullName evidence="4">tRNA 5-hydroxyuridine methyltransferase</fullName>
        <ecNumber evidence="4">2.1.1.-</ecNumber>
    </recommendedName>
    <alternativeName>
        <fullName evidence="4">ho5U methyltransferase</fullName>
    </alternativeName>
</protein>
<dbReference type="GO" id="GO:0008171">
    <property type="term" value="F:O-methyltransferase activity"/>
    <property type="evidence" value="ECO:0007669"/>
    <property type="project" value="InterPro"/>
</dbReference>
<dbReference type="Proteomes" id="UP000242949">
    <property type="component" value="Unassembled WGS sequence"/>
</dbReference>
<dbReference type="Pfam" id="PF01596">
    <property type="entry name" value="Methyltransf_3"/>
    <property type="match status" value="1"/>
</dbReference>
<accession>A0A1G6HV07</accession>
<evidence type="ECO:0000256" key="3">
    <source>
        <dbReference type="ARBA" id="ARBA00022691"/>
    </source>
</evidence>
<evidence type="ECO:0000256" key="1">
    <source>
        <dbReference type="ARBA" id="ARBA00022603"/>
    </source>
</evidence>
<dbReference type="GO" id="GO:0008757">
    <property type="term" value="F:S-adenosylmethionine-dependent methyltransferase activity"/>
    <property type="evidence" value="ECO:0007669"/>
    <property type="project" value="TreeGrafter"/>
</dbReference>
<evidence type="ECO:0000256" key="2">
    <source>
        <dbReference type="ARBA" id="ARBA00022679"/>
    </source>
</evidence>
<dbReference type="GO" id="GO:0016300">
    <property type="term" value="F:tRNA (uridine) methyltransferase activity"/>
    <property type="evidence" value="ECO:0007669"/>
    <property type="project" value="UniProtKB-UniRule"/>
</dbReference>
<dbReference type="GO" id="GO:0000287">
    <property type="term" value="F:magnesium ion binding"/>
    <property type="evidence" value="ECO:0007669"/>
    <property type="project" value="UniProtKB-UniRule"/>
</dbReference>
<dbReference type="PROSITE" id="PS51682">
    <property type="entry name" value="SAM_OMT_I"/>
    <property type="match status" value="1"/>
</dbReference>
<evidence type="ECO:0000313" key="5">
    <source>
        <dbReference type="EMBL" id="SDB97306.1"/>
    </source>
</evidence>
<dbReference type="InterPro" id="IPR050362">
    <property type="entry name" value="Cation-dep_OMT"/>
</dbReference>
<proteinExistence type="inferred from homology"/>
<evidence type="ECO:0000313" key="6">
    <source>
        <dbReference type="Proteomes" id="UP000242949"/>
    </source>
</evidence>
<dbReference type="PANTHER" id="PTHR10509">
    <property type="entry name" value="O-METHYLTRANSFERASE-RELATED"/>
    <property type="match status" value="1"/>
</dbReference>
<keyword evidence="1 4" id="KW-0489">Methyltransferase</keyword>
<feature type="binding site" evidence="4">
    <location>
        <position position="62"/>
    </location>
    <ligand>
        <name>S-adenosyl-L-methionine</name>
        <dbReference type="ChEBI" id="CHEBI:59789"/>
    </ligand>
</feature>
<gene>
    <name evidence="4" type="primary">trmR</name>
    <name evidence="5" type="ORF">SAMN05421734_103212</name>
</gene>
<dbReference type="InterPro" id="IPR002935">
    <property type="entry name" value="SAM_O-MeTrfase"/>
</dbReference>
<dbReference type="InterPro" id="IPR043675">
    <property type="entry name" value="TrmR_methyltr"/>
</dbReference>
<dbReference type="EC" id="2.1.1.-" evidence="4"/>
<feature type="binding site" evidence="4">
    <location>
        <position position="154"/>
    </location>
    <ligand>
        <name>Mg(2+)</name>
        <dbReference type="ChEBI" id="CHEBI:18420"/>
    </ligand>
</feature>
<dbReference type="GO" id="GO:0030488">
    <property type="term" value="P:tRNA methylation"/>
    <property type="evidence" value="ECO:0007669"/>
    <property type="project" value="UniProtKB-UniRule"/>
</dbReference>
<comment type="function">
    <text evidence="4">Catalyzes the methylation of 5-hydroxyuridine (ho5U) to form 5-methoxyuridine (mo5U) at position 34 in tRNAs.</text>
</comment>
<comment type="similarity">
    <text evidence="4">Belongs to the class I-like SAM-binding methyltransferase superfamily. Cation-dependent O-methyltransferase family.</text>
</comment>
<feature type="binding site" evidence="4">
    <location>
        <position position="127"/>
    </location>
    <ligand>
        <name>Mg(2+)</name>
        <dbReference type="ChEBI" id="CHEBI:18420"/>
    </ligand>
</feature>
<dbReference type="CDD" id="cd02440">
    <property type="entry name" value="AdoMet_MTases"/>
    <property type="match status" value="1"/>
</dbReference>
<dbReference type="Gene3D" id="3.40.50.150">
    <property type="entry name" value="Vaccinia Virus protein VP39"/>
    <property type="match status" value="1"/>
</dbReference>
<dbReference type="EMBL" id="FMYI01000003">
    <property type="protein sequence ID" value="SDB97306.1"/>
    <property type="molecule type" value="Genomic_DNA"/>
</dbReference>
<dbReference type="HAMAP" id="MF_02217">
    <property type="entry name" value="TrmR_methyltr"/>
    <property type="match status" value="1"/>
</dbReference>
<feature type="binding site" evidence="4">
    <location>
        <position position="153"/>
    </location>
    <ligand>
        <name>Mg(2+)</name>
        <dbReference type="ChEBI" id="CHEBI:18420"/>
    </ligand>
</feature>
<keyword evidence="4" id="KW-0479">Metal-binding</keyword>
<dbReference type="STRING" id="1612202.SAMN05421734_103212"/>
<comment type="subunit">
    <text evidence="4">Homodimer.</text>
</comment>
<reference evidence="6" key="1">
    <citation type="submission" date="2016-09" db="EMBL/GenBank/DDBJ databases">
        <authorList>
            <person name="Varghese N."/>
            <person name="Submissions S."/>
        </authorList>
    </citation>
    <scope>NUCLEOTIDE SEQUENCE [LARGE SCALE GENOMIC DNA]</scope>
    <source>
        <strain evidence="6">S5</strain>
    </source>
</reference>
<keyword evidence="4" id="KW-0819">tRNA processing</keyword>
<feature type="binding site" evidence="4">
    <location>
        <position position="127"/>
    </location>
    <ligand>
        <name>S-adenosyl-L-methionine</name>
        <dbReference type="ChEBI" id="CHEBI:59789"/>
    </ligand>
</feature>
<dbReference type="OrthoDB" id="9799672at2"/>
<feature type="binding site" evidence="4">
    <location>
        <begin position="107"/>
        <end position="108"/>
    </location>
    <ligand>
        <name>S-adenosyl-L-methionine</name>
        <dbReference type="ChEBI" id="CHEBI:59789"/>
    </ligand>
</feature>
<feature type="binding site" evidence="4">
    <location>
        <position position="79"/>
    </location>
    <ligand>
        <name>S-adenosyl-L-methionine</name>
        <dbReference type="ChEBI" id="CHEBI:59789"/>
    </ligand>
</feature>
<dbReference type="InterPro" id="IPR029063">
    <property type="entry name" value="SAM-dependent_MTases_sf"/>
</dbReference>
<feature type="binding site" evidence="4">
    <location>
        <position position="32"/>
    </location>
    <ligand>
        <name>S-adenosyl-L-methionine</name>
        <dbReference type="ChEBI" id="CHEBI:59789"/>
    </ligand>
</feature>
<dbReference type="RefSeq" id="WP_090794380.1">
    <property type="nucleotide sequence ID" value="NZ_FMYI01000003.1"/>
</dbReference>
<dbReference type="SUPFAM" id="SSF53335">
    <property type="entry name" value="S-adenosyl-L-methionine-dependent methyltransferases"/>
    <property type="match status" value="1"/>
</dbReference>
<keyword evidence="2 4" id="KW-0808">Transferase</keyword>